<dbReference type="EMBL" id="FNUT01000010">
    <property type="protein sequence ID" value="SEG58346.1"/>
    <property type="molecule type" value="Genomic_DNA"/>
</dbReference>
<protein>
    <submittedName>
        <fullName evidence="1">Uncharacterized protein</fullName>
    </submittedName>
</protein>
<evidence type="ECO:0000313" key="1">
    <source>
        <dbReference type="EMBL" id="SEG58346.1"/>
    </source>
</evidence>
<keyword evidence="2" id="KW-1185">Reference proteome</keyword>
<evidence type="ECO:0000313" key="2">
    <source>
        <dbReference type="Proteomes" id="UP000236731"/>
    </source>
</evidence>
<reference evidence="2" key="1">
    <citation type="submission" date="2016-10" db="EMBL/GenBank/DDBJ databases">
        <authorList>
            <person name="Varghese N."/>
            <person name="Submissions S."/>
        </authorList>
    </citation>
    <scope>NUCLEOTIDE SEQUENCE [LARGE SCALE GENOMIC DNA]</scope>
    <source>
        <strain evidence="2">DSM 22361</strain>
    </source>
</reference>
<name>A0A1H6BDP5_9SPHI</name>
<dbReference type="AlphaFoldDB" id="A0A1H6BDP5"/>
<dbReference type="RefSeq" id="WP_103907156.1">
    <property type="nucleotide sequence ID" value="NZ_CP049246.1"/>
</dbReference>
<accession>A0A1H6BDP5</accession>
<dbReference type="OrthoDB" id="663842at2"/>
<dbReference type="Proteomes" id="UP000236731">
    <property type="component" value="Unassembled WGS sequence"/>
</dbReference>
<proteinExistence type="predicted"/>
<sequence length="153" mass="17341">MKVFLLVMALHIFRIGGMNDPVLDRVRSHYGELASNKAICMELNQALTVSQRTSTIHLGYLGAVQTIMANHTANPINKLKTFKKGRQLIEESIQLDPKNAELRFIRLSIQKKAPSFLGYRGNIAEDVAFLRKYKETIASQMVRKNVNELLAEK</sequence>
<gene>
    <name evidence="1" type="ORF">SAMN05421877_11012</name>
</gene>
<organism evidence="1 2">
    <name type="scientific">Sphingobacterium lactis</name>
    <dbReference type="NCBI Taxonomy" id="797291"/>
    <lineage>
        <taxon>Bacteria</taxon>
        <taxon>Pseudomonadati</taxon>
        <taxon>Bacteroidota</taxon>
        <taxon>Sphingobacteriia</taxon>
        <taxon>Sphingobacteriales</taxon>
        <taxon>Sphingobacteriaceae</taxon>
        <taxon>Sphingobacterium</taxon>
    </lineage>
</organism>